<gene>
    <name evidence="2" type="ORF">CARUB_v10015023mg</name>
</gene>
<keyword evidence="3" id="KW-1185">Reference proteome</keyword>
<accession>R0G8F1</accession>
<protein>
    <submittedName>
        <fullName evidence="2">Uncharacterized protein</fullName>
    </submittedName>
</protein>
<name>R0G8F1_9BRAS</name>
<proteinExistence type="predicted"/>
<feature type="region of interest" description="Disordered" evidence="1">
    <location>
        <begin position="14"/>
        <end position="33"/>
    </location>
</feature>
<dbReference type="AlphaFoldDB" id="R0G8F1"/>
<dbReference type="Proteomes" id="UP000029121">
    <property type="component" value="Unassembled WGS sequence"/>
</dbReference>
<dbReference type="EMBL" id="KB870807">
    <property type="protein sequence ID" value="EOA31801.1"/>
    <property type="molecule type" value="Genomic_DNA"/>
</dbReference>
<sequence>MQSLRSVFAQVYRGGGSSMGSRNFSSPPGSTSGSDGLAVRLLIHGTAAAMGYFMGPYITDHEPAREELRKEVIQKNSNS</sequence>
<evidence type="ECO:0000256" key="1">
    <source>
        <dbReference type="SAM" id="MobiDB-lite"/>
    </source>
</evidence>
<evidence type="ECO:0000313" key="2">
    <source>
        <dbReference type="EMBL" id="EOA31801.1"/>
    </source>
</evidence>
<reference evidence="3" key="1">
    <citation type="journal article" date="2013" name="Nat. Genet.">
        <title>The Capsella rubella genome and the genomic consequences of rapid mating system evolution.</title>
        <authorList>
            <person name="Slotte T."/>
            <person name="Hazzouri K.M."/>
            <person name="Agren J.A."/>
            <person name="Koenig D."/>
            <person name="Maumus F."/>
            <person name="Guo Y.L."/>
            <person name="Steige K."/>
            <person name="Platts A.E."/>
            <person name="Escobar J.S."/>
            <person name="Newman L.K."/>
            <person name="Wang W."/>
            <person name="Mandakova T."/>
            <person name="Vello E."/>
            <person name="Smith L.M."/>
            <person name="Henz S.R."/>
            <person name="Steffen J."/>
            <person name="Takuno S."/>
            <person name="Brandvain Y."/>
            <person name="Coop G."/>
            <person name="Andolfatto P."/>
            <person name="Hu T.T."/>
            <person name="Blanchette M."/>
            <person name="Clark R.M."/>
            <person name="Quesneville H."/>
            <person name="Nordborg M."/>
            <person name="Gaut B.S."/>
            <person name="Lysak M.A."/>
            <person name="Jenkins J."/>
            <person name="Grimwood J."/>
            <person name="Chapman J."/>
            <person name="Prochnik S."/>
            <person name="Shu S."/>
            <person name="Rokhsar D."/>
            <person name="Schmutz J."/>
            <person name="Weigel D."/>
            <person name="Wright S.I."/>
        </authorList>
    </citation>
    <scope>NUCLEOTIDE SEQUENCE [LARGE SCALE GENOMIC DNA]</scope>
    <source>
        <strain evidence="3">cv. Monte Gargano</strain>
    </source>
</reference>
<organism evidence="2 3">
    <name type="scientific">Capsella rubella</name>
    <dbReference type="NCBI Taxonomy" id="81985"/>
    <lineage>
        <taxon>Eukaryota</taxon>
        <taxon>Viridiplantae</taxon>
        <taxon>Streptophyta</taxon>
        <taxon>Embryophyta</taxon>
        <taxon>Tracheophyta</taxon>
        <taxon>Spermatophyta</taxon>
        <taxon>Magnoliopsida</taxon>
        <taxon>eudicotyledons</taxon>
        <taxon>Gunneridae</taxon>
        <taxon>Pentapetalae</taxon>
        <taxon>rosids</taxon>
        <taxon>malvids</taxon>
        <taxon>Brassicales</taxon>
        <taxon>Brassicaceae</taxon>
        <taxon>Camelineae</taxon>
        <taxon>Capsella</taxon>
    </lineage>
</organism>
<evidence type="ECO:0000313" key="3">
    <source>
        <dbReference type="Proteomes" id="UP000029121"/>
    </source>
</evidence>